<feature type="transmembrane region" description="Helical" evidence="6">
    <location>
        <begin position="49"/>
        <end position="70"/>
    </location>
</feature>
<keyword evidence="4 6" id="KW-1133">Transmembrane helix</keyword>
<feature type="transmembrane region" description="Helical" evidence="6">
    <location>
        <begin position="288"/>
        <end position="311"/>
    </location>
</feature>
<dbReference type="Proteomes" id="UP000286050">
    <property type="component" value="Unassembled WGS sequence"/>
</dbReference>
<evidence type="ECO:0000256" key="5">
    <source>
        <dbReference type="ARBA" id="ARBA00023136"/>
    </source>
</evidence>
<feature type="transmembrane region" description="Helical" evidence="6">
    <location>
        <begin position="354"/>
        <end position="375"/>
    </location>
</feature>
<feature type="transmembrane region" description="Helical" evidence="6">
    <location>
        <begin position="90"/>
        <end position="113"/>
    </location>
</feature>
<dbReference type="PANTHER" id="PTHR43568:SF1">
    <property type="entry name" value="P PROTEIN"/>
    <property type="match status" value="1"/>
</dbReference>
<name>A0A414FTY7_9ACTN</name>
<dbReference type="EMBL" id="QSJI01000011">
    <property type="protein sequence ID" value="RHD54298.1"/>
    <property type="molecule type" value="Genomic_DNA"/>
</dbReference>
<dbReference type="Pfam" id="PF03600">
    <property type="entry name" value="CitMHS"/>
    <property type="match status" value="1"/>
</dbReference>
<dbReference type="InterPro" id="IPR004680">
    <property type="entry name" value="Cit_transptr-like_dom"/>
</dbReference>
<evidence type="ECO:0000259" key="7">
    <source>
        <dbReference type="Pfam" id="PF03600"/>
    </source>
</evidence>
<feature type="transmembrane region" description="Helical" evidence="6">
    <location>
        <begin position="12"/>
        <end position="37"/>
    </location>
</feature>
<organism evidence="8 9">
    <name type="scientific">Collinsella intestinalis</name>
    <dbReference type="NCBI Taxonomy" id="147207"/>
    <lineage>
        <taxon>Bacteria</taxon>
        <taxon>Bacillati</taxon>
        <taxon>Actinomycetota</taxon>
        <taxon>Coriobacteriia</taxon>
        <taxon>Coriobacteriales</taxon>
        <taxon>Coriobacteriaceae</taxon>
        <taxon>Collinsella</taxon>
    </lineage>
</organism>
<evidence type="ECO:0000313" key="9">
    <source>
        <dbReference type="Proteomes" id="UP000286050"/>
    </source>
</evidence>
<keyword evidence="3 6" id="KW-0812">Transmembrane</keyword>
<evidence type="ECO:0000256" key="2">
    <source>
        <dbReference type="ARBA" id="ARBA00022448"/>
    </source>
</evidence>
<dbReference type="PANTHER" id="PTHR43568">
    <property type="entry name" value="P PROTEIN"/>
    <property type="match status" value="1"/>
</dbReference>
<gene>
    <name evidence="8" type="ORF">DW787_07870</name>
</gene>
<reference evidence="8 9" key="1">
    <citation type="submission" date="2018-08" db="EMBL/GenBank/DDBJ databases">
        <title>A genome reference for cultivated species of the human gut microbiota.</title>
        <authorList>
            <person name="Zou Y."/>
            <person name="Xue W."/>
            <person name="Luo G."/>
        </authorList>
    </citation>
    <scope>NUCLEOTIDE SEQUENCE [LARGE SCALE GENOMIC DNA]</scope>
    <source>
        <strain evidence="8 9">AM30-5LB</strain>
    </source>
</reference>
<dbReference type="AlphaFoldDB" id="A0A414FTY7"/>
<keyword evidence="2" id="KW-0813">Transport</keyword>
<proteinExistence type="predicted"/>
<dbReference type="GO" id="GO:0016020">
    <property type="term" value="C:membrane"/>
    <property type="evidence" value="ECO:0007669"/>
    <property type="project" value="UniProtKB-SubCell"/>
</dbReference>
<evidence type="ECO:0000256" key="3">
    <source>
        <dbReference type="ARBA" id="ARBA00022692"/>
    </source>
</evidence>
<accession>A0A414FTY7</accession>
<dbReference type="GO" id="GO:0055085">
    <property type="term" value="P:transmembrane transport"/>
    <property type="evidence" value="ECO:0007669"/>
    <property type="project" value="InterPro"/>
</dbReference>
<feature type="domain" description="Citrate transporter-like" evidence="7">
    <location>
        <begin position="22"/>
        <end position="307"/>
    </location>
</feature>
<evidence type="ECO:0000256" key="4">
    <source>
        <dbReference type="ARBA" id="ARBA00022989"/>
    </source>
</evidence>
<evidence type="ECO:0000313" key="8">
    <source>
        <dbReference type="EMBL" id="RHD54298.1"/>
    </source>
</evidence>
<dbReference type="InterPro" id="IPR051475">
    <property type="entry name" value="Diverse_Ion_Transporter"/>
</dbReference>
<dbReference type="RefSeq" id="WP_118272366.1">
    <property type="nucleotide sequence ID" value="NZ_QSJI01000011.1"/>
</dbReference>
<sequence>MQLPLIDRIRSFIQAEAVLVVAALAALLSACLFPPVPQNWSAYAEAIDWRTIGLLFCLMTVVAGFTRAGLLARVRSLLTRTEGTQRRLSLLLVTLSFFTAMIATNDVALISFAPLTLLLFQGSEPRSTIITLVAQTVAANLGSMMTPIGNPQNIYLYSAFELELGEFLTAIAPYGIIGFLASIAPCMLIPNTKATLGKAADSKVDTRLALAYGALFLLALACVGRAVSWELCVLITLIGCLIFDRSVLKHLDYSLLITFACFFIFVGNIKHVQVIASTLQSIVVGREILVSALASQVISNVPAAIMLSGFSSNGVGLLVGTNIGGLGTPVASLASLITLRVYGRSRDAQTGRYLLWFTAINLALLVLFLGLASLLSL</sequence>
<evidence type="ECO:0000256" key="6">
    <source>
        <dbReference type="SAM" id="Phobius"/>
    </source>
</evidence>
<feature type="transmembrane region" description="Helical" evidence="6">
    <location>
        <begin position="167"/>
        <end position="189"/>
    </location>
</feature>
<evidence type="ECO:0000256" key="1">
    <source>
        <dbReference type="ARBA" id="ARBA00004141"/>
    </source>
</evidence>
<comment type="caution">
    <text evidence="8">The sequence shown here is derived from an EMBL/GenBank/DDBJ whole genome shotgun (WGS) entry which is preliminary data.</text>
</comment>
<protein>
    <recommendedName>
        <fullName evidence="7">Citrate transporter-like domain-containing protein</fullName>
    </recommendedName>
</protein>
<feature type="transmembrane region" description="Helical" evidence="6">
    <location>
        <begin position="210"/>
        <end position="243"/>
    </location>
</feature>
<comment type="subcellular location">
    <subcellularLocation>
        <location evidence="1">Membrane</location>
        <topology evidence="1">Multi-pass membrane protein</topology>
    </subcellularLocation>
</comment>
<keyword evidence="5 6" id="KW-0472">Membrane</keyword>
<feature type="transmembrane region" description="Helical" evidence="6">
    <location>
        <begin position="255"/>
        <end position="276"/>
    </location>
</feature>
<feature type="transmembrane region" description="Helical" evidence="6">
    <location>
        <begin position="323"/>
        <end position="342"/>
    </location>
</feature>